<dbReference type="FunFam" id="1.10.287.130:FF:000001">
    <property type="entry name" value="Two-component sensor histidine kinase"/>
    <property type="match status" value="1"/>
</dbReference>
<evidence type="ECO:0000256" key="4">
    <source>
        <dbReference type="ARBA" id="ARBA00022553"/>
    </source>
</evidence>
<keyword evidence="5" id="KW-0808">Transferase</keyword>
<dbReference type="EMBL" id="DWWJ01000181">
    <property type="protein sequence ID" value="HJC41801.1"/>
    <property type="molecule type" value="Genomic_DNA"/>
</dbReference>
<dbReference type="Pfam" id="PF00512">
    <property type="entry name" value="HisKA"/>
    <property type="match status" value="1"/>
</dbReference>
<dbReference type="SUPFAM" id="SSF47384">
    <property type="entry name" value="Homodimeric domain of signal transducing histidine kinase"/>
    <property type="match status" value="1"/>
</dbReference>
<dbReference type="PANTHER" id="PTHR43711">
    <property type="entry name" value="TWO-COMPONENT HISTIDINE KINASE"/>
    <property type="match status" value="1"/>
</dbReference>
<accession>A0A9D2P1Y8</accession>
<feature type="transmembrane region" description="Helical" evidence="9">
    <location>
        <begin position="12"/>
        <end position="37"/>
    </location>
</feature>
<reference evidence="12" key="2">
    <citation type="submission" date="2021-04" db="EMBL/GenBank/DDBJ databases">
        <authorList>
            <person name="Gilroy R."/>
        </authorList>
    </citation>
    <scope>NUCLEOTIDE SEQUENCE</scope>
    <source>
        <strain evidence="12">CHK186-1790</strain>
    </source>
</reference>
<dbReference type="Proteomes" id="UP000823882">
    <property type="component" value="Unassembled WGS sequence"/>
</dbReference>
<dbReference type="InterPro" id="IPR005467">
    <property type="entry name" value="His_kinase_dom"/>
</dbReference>
<dbReference type="SMART" id="SM00304">
    <property type="entry name" value="HAMP"/>
    <property type="match status" value="1"/>
</dbReference>
<dbReference type="Gene3D" id="3.30.565.10">
    <property type="entry name" value="Histidine kinase-like ATPase, C-terminal domain"/>
    <property type="match status" value="1"/>
</dbReference>
<keyword evidence="9" id="KW-0812">Transmembrane</keyword>
<feature type="transmembrane region" description="Helical" evidence="9">
    <location>
        <begin position="49"/>
        <end position="72"/>
    </location>
</feature>
<dbReference type="CDD" id="cd00082">
    <property type="entry name" value="HisKA"/>
    <property type="match status" value="1"/>
</dbReference>
<dbReference type="SMART" id="SM00387">
    <property type="entry name" value="HATPase_c"/>
    <property type="match status" value="1"/>
</dbReference>
<keyword evidence="8 9" id="KW-0472">Membrane</keyword>
<keyword evidence="7" id="KW-0902">Two-component regulatory system</keyword>
<gene>
    <name evidence="12" type="ORF">H9701_09675</name>
</gene>
<evidence type="ECO:0000256" key="9">
    <source>
        <dbReference type="SAM" id="Phobius"/>
    </source>
</evidence>
<comment type="subcellular location">
    <subcellularLocation>
        <location evidence="2">Membrane</location>
    </subcellularLocation>
</comment>
<dbReference type="PANTHER" id="PTHR43711:SF1">
    <property type="entry name" value="HISTIDINE KINASE 1"/>
    <property type="match status" value="1"/>
</dbReference>
<organism evidence="12 13">
    <name type="scientific">Candidatus Intestinimonas pullistercoris</name>
    <dbReference type="NCBI Taxonomy" id="2838623"/>
    <lineage>
        <taxon>Bacteria</taxon>
        <taxon>Bacillati</taxon>
        <taxon>Bacillota</taxon>
        <taxon>Clostridia</taxon>
        <taxon>Eubacteriales</taxon>
        <taxon>Intestinimonas</taxon>
    </lineage>
</organism>
<dbReference type="Pfam" id="PF00672">
    <property type="entry name" value="HAMP"/>
    <property type="match status" value="1"/>
</dbReference>
<reference evidence="12" key="1">
    <citation type="journal article" date="2021" name="PeerJ">
        <title>Extensive microbial diversity within the chicken gut microbiome revealed by metagenomics and culture.</title>
        <authorList>
            <person name="Gilroy R."/>
            <person name="Ravi A."/>
            <person name="Getino M."/>
            <person name="Pursley I."/>
            <person name="Horton D.L."/>
            <person name="Alikhan N.F."/>
            <person name="Baker D."/>
            <person name="Gharbi K."/>
            <person name="Hall N."/>
            <person name="Watson M."/>
            <person name="Adriaenssens E.M."/>
            <person name="Foster-Nyarko E."/>
            <person name="Jarju S."/>
            <person name="Secka A."/>
            <person name="Antonio M."/>
            <person name="Oren A."/>
            <person name="Chaudhuri R.R."/>
            <person name="La Ragione R."/>
            <person name="Hildebrand F."/>
            <person name="Pallen M.J."/>
        </authorList>
    </citation>
    <scope>NUCLEOTIDE SEQUENCE</scope>
    <source>
        <strain evidence="12">CHK186-1790</strain>
    </source>
</reference>
<dbReference type="PROSITE" id="PS50109">
    <property type="entry name" value="HIS_KIN"/>
    <property type="match status" value="1"/>
</dbReference>
<dbReference type="CDD" id="cd06225">
    <property type="entry name" value="HAMP"/>
    <property type="match status" value="1"/>
</dbReference>
<dbReference type="InterPro" id="IPR050736">
    <property type="entry name" value="Sensor_HK_Regulatory"/>
</dbReference>
<keyword evidence="6 12" id="KW-0418">Kinase</keyword>
<dbReference type="InterPro" id="IPR003660">
    <property type="entry name" value="HAMP_dom"/>
</dbReference>
<comment type="caution">
    <text evidence="12">The sequence shown here is derived from an EMBL/GenBank/DDBJ whole genome shotgun (WGS) entry which is preliminary data.</text>
</comment>
<keyword evidence="9" id="KW-1133">Transmembrane helix</keyword>
<keyword evidence="4" id="KW-0597">Phosphoprotein</keyword>
<dbReference type="PRINTS" id="PR00344">
    <property type="entry name" value="BCTRLSENSOR"/>
</dbReference>
<name>A0A9D2P1Y8_9FIRM</name>
<dbReference type="InterPro" id="IPR003661">
    <property type="entry name" value="HisK_dim/P_dom"/>
</dbReference>
<dbReference type="AlphaFoldDB" id="A0A9D2P1Y8"/>
<dbReference type="InterPro" id="IPR004358">
    <property type="entry name" value="Sig_transdc_His_kin-like_C"/>
</dbReference>
<dbReference type="GO" id="GO:0000155">
    <property type="term" value="F:phosphorelay sensor kinase activity"/>
    <property type="evidence" value="ECO:0007669"/>
    <property type="project" value="InterPro"/>
</dbReference>
<sequence>MKRGCGESRGRLGIWLALGSSITTISAVVTFAFLHLVADHVQAGSPAKYRLLLFVVTFFSIAVVVGTVSALFNRAFNRCVSQLTRGLRAVAEGDFTVRLDPWRAGPLSDAYRDFNKMAQELQGVQTLRSDFINNFSHEFKTPITAVKGFAELLLEPSTSGEEREEYLQIILDESARLADLANSTLLLSKLESQQYISNKTVFLLDEQIKRCAILLSPAWEKKEIAFSADLESARYCGNEELMRHVWLNLLGNAVKYTPEGGEVSVTLRVGPGMLRVQVSDTGIGMSEEVQAHVFDKYYQGKNGQDGKGLGLGLSIVHRIVELCGGSVTVSSEEDQGSTFTVLLPVEARTSYSHRPSV</sequence>
<feature type="domain" description="Histidine kinase" evidence="10">
    <location>
        <begin position="134"/>
        <end position="347"/>
    </location>
</feature>
<dbReference type="Gene3D" id="6.10.340.10">
    <property type="match status" value="1"/>
</dbReference>
<dbReference type="GO" id="GO:0016020">
    <property type="term" value="C:membrane"/>
    <property type="evidence" value="ECO:0007669"/>
    <property type="project" value="UniProtKB-SubCell"/>
</dbReference>
<dbReference type="SUPFAM" id="SSF55874">
    <property type="entry name" value="ATPase domain of HSP90 chaperone/DNA topoisomerase II/histidine kinase"/>
    <property type="match status" value="1"/>
</dbReference>
<dbReference type="InterPro" id="IPR036097">
    <property type="entry name" value="HisK_dim/P_sf"/>
</dbReference>
<dbReference type="PROSITE" id="PS50885">
    <property type="entry name" value="HAMP"/>
    <property type="match status" value="1"/>
</dbReference>
<dbReference type="Pfam" id="PF02518">
    <property type="entry name" value="HATPase_c"/>
    <property type="match status" value="1"/>
</dbReference>
<evidence type="ECO:0000256" key="3">
    <source>
        <dbReference type="ARBA" id="ARBA00012438"/>
    </source>
</evidence>
<proteinExistence type="predicted"/>
<dbReference type="InterPro" id="IPR036890">
    <property type="entry name" value="HATPase_C_sf"/>
</dbReference>
<evidence type="ECO:0000256" key="1">
    <source>
        <dbReference type="ARBA" id="ARBA00000085"/>
    </source>
</evidence>
<evidence type="ECO:0000256" key="2">
    <source>
        <dbReference type="ARBA" id="ARBA00004370"/>
    </source>
</evidence>
<protein>
    <recommendedName>
        <fullName evidence="3">histidine kinase</fullName>
        <ecNumber evidence="3">2.7.13.3</ecNumber>
    </recommendedName>
</protein>
<evidence type="ECO:0000256" key="6">
    <source>
        <dbReference type="ARBA" id="ARBA00022777"/>
    </source>
</evidence>
<evidence type="ECO:0000256" key="8">
    <source>
        <dbReference type="ARBA" id="ARBA00023136"/>
    </source>
</evidence>
<evidence type="ECO:0000313" key="12">
    <source>
        <dbReference type="EMBL" id="HJC41801.1"/>
    </source>
</evidence>
<evidence type="ECO:0000259" key="11">
    <source>
        <dbReference type="PROSITE" id="PS50885"/>
    </source>
</evidence>
<evidence type="ECO:0000256" key="5">
    <source>
        <dbReference type="ARBA" id="ARBA00022679"/>
    </source>
</evidence>
<dbReference type="SMART" id="SM00388">
    <property type="entry name" value="HisKA"/>
    <property type="match status" value="1"/>
</dbReference>
<evidence type="ECO:0000313" key="13">
    <source>
        <dbReference type="Proteomes" id="UP000823882"/>
    </source>
</evidence>
<dbReference type="FunFam" id="3.30.565.10:FF:000006">
    <property type="entry name" value="Sensor histidine kinase WalK"/>
    <property type="match status" value="1"/>
</dbReference>
<feature type="domain" description="HAMP" evidence="11">
    <location>
        <begin position="74"/>
        <end position="126"/>
    </location>
</feature>
<evidence type="ECO:0000259" key="10">
    <source>
        <dbReference type="PROSITE" id="PS50109"/>
    </source>
</evidence>
<dbReference type="Gene3D" id="1.10.287.130">
    <property type="match status" value="1"/>
</dbReference>
<dbReference type="InterPro" id="IPR003594">
    <property type="entry name" value="HATPase_dom"/>
</dbReference>
<comment type="catalytic activity">
    <reaction evidence="1">
        <text>ATP + protein L-histidine = ADP + protein N-phospho-L-histidine.</text>
        <dbReference type="EC" id="2.7.13.3"/>
    </reaction>
</comment>
<dbReference type="EC" id="2.7.13.3" evidence="3"/>
<evidence type="ECO:0000256" key="7">
    <source>
        <dbReference type="ARBA" id="ARBA00023012"/>
    </source>
</evidence>